<dbReference type="Pfam" id="PF02561">
    <property type="entry name" value="FliS"/>
    <property type="match status" value="1"/>
</dbReference>
<dbReference type="NCBIfam" id="TIGR00208">
    <property type="entry name" value="fliS"/>
    <property type="match status" value="1"/>
</dbReference>
<dbReference type="PIRSF" id="PIRSF039090">
    <property type="entry name" value="Flis"/>
    <property type="match status" value="1"/>
</dbReference>
<dbReference type="RefSeq" id="WP_135281162.1">
    <property type="nucleotide sequence ID" value="NZ_SRIO01000004.1"/>
</dbReference>
<evidence type="ECO:0000256" key="6">
    <source>
        <dbReference type="PIRNR" id="PIRNR039090"/>
    </source>
</evidence>
<evidence type="ECO:0000313" key="8">
    <source>
        <dbReference type="Proteomes" id="UP000297890"/>
    </source>
</evidence>
<sequence>MGHEEALRAYRQVDTLRALESASPHRLVLMLMDGAERAIACARGHLMRGEPGPKGVQIGRAITLIEGLRSGLDHAQGGEIAGNLDALYLYLQQRLLLANLDGRVDLLDEVTVLLRQIRSAWEAIDPQIQPGATATRAESAPAIP</sequence>
<dbReference type="InterPro" id="IPR003713">
    <property type="entry name" value="FliS"/>
</dbReference>
<dbReference type="GO" id="GO:0071973">
    <property type="term" value="P:bacterial-type flagellum-dependent cell motility"/>
    <property type="evidence" value="ECO:0007669"/>
    <property type="project" value="TreeGrafter"/>
</dbReference>
<evidence type="ECO:0000256" key="5">
    <source>
        <dbReference type="ARBA" id="ARBA00023186"/>
    </source>
</evidence>
<comment type="similarity">
    <text evidence="2 6">Belongs to the FliS family.</text>
</comment>
<reference evidence="7 8" key="1">
    <citation type="journal article" date="2019" name="ISME J.">
        <title>Candidatus Macondimonas diazotrophica, a novel gammaproteobacterial genus dominating crude-oil-contaminated coastal sediments.</title>
        <authorList>
            <person name="Karthikeyan S."/>
            <person name="Konstantinidis K."/>
        </authorList>
    </citation>
    <scope>NUCLEOTIDE SEQUENCE [LARGE SCALE GENOMIC DNA]</scope>
    <source>
        <strain evidence="7 8">KTK01</strain>
    </source>
</reference>
<dbReference type="GO" id="GO:0005829">
    <property type="term" value="C:cytosol"/>
    <property type="evidence" value="ECO:0007669"/>
    <property type="project" value="UniProtKB-SubCell"/>
</dbReference>
<dbReference type="OrthoDB" id="9792010at2"/>
<keyword evidence="7" id="KW-0969">Cilium</keyword>
<keyword evidence="8" id="KW-1185">Reference proteome</keyword>
<dbReference type="GO" id="GO:0044780">
    <property type="term" value="P:bacterial-type flagellum assembly"/>
    <property type="evidence" value="ECO:0007669"/>
    <property type="project" value="InterPro"/>
</dbReference>
<dbReference type="SUPFAM" id="SSF101116">
    <property type="entry name" value="Flagellar export chaperone FliS"/>
    <property type="match status" value="1"/>
</dbReference>
<name>A0A4Z0FC27_9GAMM</name>
<evidence type="ECO:0000256" key="4">
    <source>
        <dbReference type="ARBA" id="ARBA00022795"/>
    </source>
</evidence>
<dbReference type="Proteomes" id="UP000297890">
    <property type="component" value="Unassembled WGS sequence"/>
</dbReference>
<dbReference type="InterPro" id="IPR036584">
    <property type="entry name" value="FliS_sf"/>
</dbReference>
<evidence type="ECO:0000313" key="7">
    <source>
        <dbReference type="EMBL" id="TFZ83282.1"/>
    </source>
</evidence>
<proteinExistence type="inferred from homology"/>
<evidence type="ECO:0000256" key="1">
    <source>
        <dbReference type="ARBA" id="ARBA00004514"/>
    </source>
</evidence>
<keyword evidence="7" id="KW-0966">Cell projection</keyword>
<accession>A0A4Z0FC27</accession>
<keyword evidence="7" id="KW-0282">Flagellum</keyword>
<dbReference type="Gene3D" id="1.20.120.340">
    <property type="entry name" value="Flagellar protein FliS"/>
    <property type="match status" value="1"/>
</dbReference>
<gene>
    <name evidence="7" type="primary">fliS</name>
    <name evidence="7" type="ORF">E4680_04320</name>
</gene>
<keyword evidence="4 6" id="KW-1005">Bacterial flagellum biogenesis</keyword>
<dbReference type="PANTHER" id="PTHR34773:SF1">
    <property type="entry name" value="FLAGELLAR SECRETION CHAPERONE FLIS"/>
    <property type="match status" value="1"/>
</dbReference>
<evidence type="ECO:0000256" key="2">
    <source>
        <dbReference type="ARBA" id="ARBA00008787"/>
    </source>
</evidence>
<dbReference type="PANTHER" id="PTHR34773">
    <property type="entry name" value="FLAGELLAR SECRETION CHAPERONE FLIS"/>
    <property type="match status" value="1"/>
</dbReference>
<dbReference type="EMBL" id="SRIO01000004">
    <property type="protein sequence ID" value="TFZ83282.1"/>
    <property type="molecule type" value="Genomic_DNA"/>
</dbReference>
<comment type="caution">
    <text evidence="7">The sequence shown here is derived from an EMBL/GenBank/DDBJ whole genome shotgun (WGS) entry which is preliminary data.</text>
</comment>
<dbReference type="AlphaFoldDB" id="A0A4Z0FC27"/>
<evidence type="ECO:0000256" key="3">
    <source>
        <dbReference type="ARBA" id="ARBA00022490"/>
    </source>
</evidence>
<organism evidence="7 8">
    <name type="scientific">Candidatus Macondimonas diazotrophica</name>
    <dbReference type="NCBI Taxonomy" id="2305248"/>
    <lineage>
        <taxon>Bacteria</taxon>
        <taxon>Pseudomonadati</taxon>
        <taxon>Pseudomonadota</taxon>
        <taxon>Gammaproteobacteria</taxon>
        <taxon>Chromatiales</taxon>
        <taxon>Ectothiorhodospiraceae</taxon>
        <taxon>Candidatus Macondimonas</taxon>
    </lineage>
</organism>
<comment type="subcellular location">
    <subcellularLocation>
        <location evidence="1 6">Cytoplasm</location>
        <location evidence="1 6">Cytosol</location>
    </subcellularLocation>
</comment>
<keyword evidence="5" id="KW-0143">Chaperone</keyword>
<keyword evidence="3 6" id="KW-0963">Cytoplasm</keyword>
<protein>
    <recommendedName>
        <fullName evidence="6">Flagellar secretion chaperone FliS</fullName>
    </recommendedName>
</protein>
<dbReference type="CDD" id="cd16098">
    <property type="entry name" value="FliS"/>
    <property type="match status" value="1"/>
</dbReference>